<dbReference type="Gene3D" id="3.30.360.10">
    <property type="entry name" value="Dihydrodipicolinate Reductase, domain 2"/>
    <property type="match status" value="1"/>
</dbReference>
<comment type="similarity">
    <text evidence="3 10">Belongs to the glyceraldehyde-3-phosphate dehydrogenase family.</text>
</comment>
<feature type="compositionally biased region" description="Basic and acidic residues" evidence="11">
    <location>
        <begin position="544"/>
        <end position="563"/>
    </location>
</feature>
<dbReference type="PRINTS" id="PR00078">
    <property type="entry name" value="G3PDHDRGNASE"/>
</dbReference>
<feature type="region of interest" description="Disordered" evidence="11">
    <location>
        <begin position="535"/>
        <end position="581"/>
    </location>
</feature>
<dbReference type="InterPro" id="IPR020829">
    <property type="entry name" value="GlycerAld_3-P_DH_cat"/>
</dbReference>
<comment type="subcellular location">
    <subcellularLocation>
        <location evidence="1">Cytoplasm</location>
    </subcellularLocation>
</comment>
<dbReference type="SMART" id="SM00510">
    <property type="entry name" value="TFS2M"/>
    <property type="match status" value="1"/>
</dbReference>
<evidence type="ECO:0000256" key="4">
    <source>
        <dbReference type="ARBA" id="ARBA00011881"/>
    </source>
</evidence>
<feature type="domain" description="TFIIS central" evidence="12">
    <location>
        <begin position="393"/>
        <end position="525"/>
    </location>
</feature>
<evidence type="ECO:0000256" key="1">
    <source>
        <dbReference type="ARBA" id="ARBA00004496"/>
    </source>
</evidence>
<dbReference type="EMBL" id="CYGV01001989">
    <property type="protein sequence ID" value="CUA78349.1"/>
    <property type="molecule type" value="Genomic_DNA"/>
</dbReference>
<dbReference type="PANTHER" id="PTHR10836">
    <property type="entry name" value="GLYCERALDEHYDE 3-PHOSPHATE DEHYDROGENASE"/>
    <property type="match status" value="1"/>
</dbReference>
<dbReference type="InterPro" id="IPR006424">
    <property type="entry name" value="Glyceraldehyde-3-P_DH_1"/>
</dbReference>
<dbReference type="NCBIfam" id="TIGR01534">
    <property type="entry name" value="GAPDH-I"/>
    <property type="match status" value="1"/>
</dbReference>
<dbReference type="Pfam" id="PF02800">
    <property type="entry name" value="Gp_dh_C"/>
    <property type="match status" value="1"/>
</dbReference>
<feature type="region of interest" description="Disordered" evidence="11">
    <location>
        <begin position="926"/>
        <end position="961"/>
    </location>
</feature>
<dbReference type="PROSITE" id="PS00071">
    <property type="entry name" value="GAPDH"/>
    <property type="match status" value="1"/>
</dbReference>
<keyword evidence="9" id="KW-0324">Glycolysis</keyword>
<dbReference type="SUPFAM" id="SSF51735">
    <property type="entry name" value="NAD(P)-binding Rossmann-fold domains"/>
    <property type="match status" value="1"/>
</dbReference>
<feature type="region of interest" description="Disordered" evidence="11">
    <location>
        <begin position="1015"/>
        <end position="1134"/>
    </location>
</feature>
<dbReference type="Pfam" id="PF00044">
    <property type="entry name" value="Gp_dh_N"/>
    <property type="match status" value="1"/>
</dbReference>
<dbReference type="InterPro" id="IPR020828">
    <property type="entry name" value="GlycerAld_3-P_DH_NAD(P)-bd"/>
</dbReference>
<name>A0A0K6GIX9_9AGAM</name>
<organism evidence="13 14">
    <name type="scientific">Rhizoctonia solani</name>
    <dbReference type="NCBI Taxonomy" id="456999"/>
    <lineage>
        <taxon>Eukaryota</taxon>
        <taxon>Fungi</taxon>
        <taxon>Dikarya</taxon>
        <taxon>Basidiomycota</taxon>
        <taxon>Agaricomycotina</taxon>
        <taxon>Agaricomycetes</taxon>
        <taxon>Cantharellales</taxon>
        <taxon>Ceratobasidiaceae</taxon>
        <taxon>Rhizoctonia</taxon>
    </lineage>
</organism>
<dbReference type="InterPro" id="IPR012921">
    <property type="entry name" value="SPOC_C"/>
</dbReference>
<dbReference type="GO" id="GO:0006096">
    <property type="term" value="P:glycolytic process"/>
    <property type="evidence" value="ECO:0007669"/>
    <property type="project" value="UniProtKB-UniPathway"/>
</dbReference>
<evidence type="ECO:0000256" key="11">
    <source>
        <dbReference type="SAM" id="MobiDB-lite"/>
    </source>
</evidence>
<evidence type="ECO:0000256" key="6">
    <source>
        <dbReference type="ARBA" id="ARBA00022490"/>
    </source>
</evidence>
<feature type="compositionally biased region" description="Basic and acidic residues" evidence="11">
    <location>
        <begin position="1091"/>
        <end position="1134"/>
    </location>
</feature>
<evidence type="ECO:0000256" key="8">
    <source>
        <dbReference type="ARBA" id="ARBA00023027"/>
    </source>
</evidence>
<reference evidence="13 14" key="1">
    <citation type="submission" date="2015-07" db="EMBL/GenBank/DDBJ databases">
        <authorList>
            <person name="Noorani M."/>
        </authorList>
    </citation>
    <scope>NUCLEOTIDE SEQUENCE [LARGE SCALE GENOMIC DNA]</scope>
    <source>
        <strain evidence="13">BBA 69670</strain>
    </source>
</reference>
<dbReference type="GO" id="GO:0006351">
    <property type="term" value="P:DNA-templated transcription"/>
    <property type="evidence" value="ECO:0007669"/>
    <property type="project" value="InterPro"/>
</dbReference>
<keyword evidence="7" id="KW-0560">Oxidoreductase</keyword>
<protein>
    <recommendedName>
        <fullName evidence="5">glyceraldehyde-3-phosphate dehydrogenase (phosphorylating)</fullName>
        <ecNumber evidence="5">1.2.1.12</ecNumber>
    </recommendedName>
</protein>
<comment type="subunit">
    <text evidence="4">Homotetramer.</text>
</comment>
<dbReference type="PANTHER" id="PTHR10836:SF76">
    <property type="entry name" value="GLYCERALDEHYDE-3-PHOSPHATE DEHYDROGENASE-RELATED"/>
    <property type="match status" value="1"/>
</dbReference>
<dbReference type="GO" id="GO:0005829">
    <property type="term" value="C:cytosol"/>
    <property type="evidence" value="ECO:0007669"/>
    <property type="project" value="TreeGrafter"/>
</dbReference>
<dbReference type="FunFam" id="3.40.50.720:FF:000266">
    <property type="entry name" value="Glyceraldehyde-3-phosphate dehydrogenase"/>
    <property type="match status" value="1"/>
</dbReference>
<comment type="pathway">
    <text evidence="2">Carbohydrate degradation; glycolysis; pyruvate from D-glyceraldehyde 3-phosphate: step 1/5.</text>
</comment>
<dbReference type="PROSITE" id="PS51321">
    <property type="entry name" value="TFIIS_CENTRAL"/>
    <property type="match status" value="1"/>
</dbReference>
<dbReference type="InterPro" id="IPR020831">
    <property type="entry name" value="GlycerAld/Erythrose_P_DH"/>
</dbReference>
<dbReference type="InterPro" id="IPR036291">
    <property type="entry name" value="NAD(P)-bd_dom_sf"/>
</dbReference>
<dbReference type="FunFam" id="3.30.360.10:FF:000001">
    <property type="entry name" value="Glyceraldehyde-3-phosphate dehydrogenase"/>
    <property type="match status" value="1"/>
</dbReference>
<dbReference type="CDD" id="cd18126">
    <property type="entry name" value="GAPDH_I_C"/>
    <property type="match status" value="1"/>
</dbReference>
<dbReference type="InterPro" id="IPR036575">
    <property type="entry name" value="TFIIS_cen_dom_sf"/>
</dbReference>
<dbReference type="SUPFAM" id="SSF46942">
    <property type="entry name" value="Elongation factor TFIIS domain 2"/>
    <property type="match status" value="1"/>
</dbReference>
<dbReference type="Pfam" id="PF07744">
    <property type="entry name" value="SPOC"/>
    <property type="match status" value="1"/>
</dbReference>
<dbReference type="GO" id="GO:0004365">
    <property type="term" value="F:glyceraldehyde-3-phosphate dehydrogenase (NAD+) (phosphorylating) activity"/>
    <property type="evidence" value="ECO:0007669"/>
    <property type="project" value="UniProtKB-EC"/>
</dbReference>
<feature type="compositionally biased region" description="Pro residues" evidence="11">
    <location>
        <begin position="932"/>
        <end position="948"/>
    </location>
</feature>
<evidence type="ECO:0000313" key="13">
    <source>
        <dbReference type="EMBL" id="CUA78349.1"/>
    </source>
</evidence>
<evidence type="ECO:0000313" key="14">
    <source>
        <dbReference type="Proteomes" id="UP000044841"/>
    </source>
</evidence>
<evidence type="ECO:0000256" key="2">
    <source>
        <dbReference type="ARBA" id="ARBA00004869"/>
    </source>
</evidence>
<keyword evidence="14" id="KW-1185">Reference proteome</keyword>
<dbReference type="GO" id="GO:0051287">
    <property type="term" value="F:NAD binding"/>
    <property type="evidence" value="ECO:0007669"/>
    <property type="project" value="InterPro"/>
</dbReference>
<dbReference type="CDD" id="cd21538">
    <property type="entry name" value="SPOC_TFIIS"/>
    <property type="match status" value="1"/>
</dbReference>
<keyword evidence="8" id="KW-0520">NAD</keyword>
<evidence type="ECO:0000256" key="3">
    <source>
        <dbReference type="ARBA" id="ARBA00007406"/>
    </source>
</evidence>
<evidence type="ECO:0000256" key="5">
    <source>
        <dbReference type="ARBA" id="ARBA00013119"/>
    </source>
</evidence>
<feature type="compositionally biased region" description="Low complexity" evidence="11">
    <location>
        <begin position="949"/>
        <end position="960"/>
    </location>
</feature>
<keyword evidence="6" id="KW-0963">Cytoplasm</keyword>
<feature type="compositionally biased region" description="Basic and acidic residues" evidence="11">
    <location>
        <begin position="1162"/>
        <end position="1184"/>
    </location>
</feature>
<dbReference type="Gene3D" id="3.40.50.720">
    <property type="entry name" value="NAD(P)-binding Rossmann-like Domain"/>
    <property type="match status" value="1"/>
</dbReference>
<dbReference type="EC" id="1.2.1.12" evidence="5"/>
<feature type="region of interest" description="Disordered" evidence="11">
    <location>
        <begin position="690"/>
        <end position="712"/>
    </location>
</feature>
<feature type="compositionally biased region" description="Pro residues" evidence="11">
    <location>
        <begin position="1019"/>
        <end position="1035"/>
    </location>
</feature>
<sequence>MVVKIGINGFGRIGRIVLRNAIEHGEVDVVAVNDPFIALDYMVYMFKYDSTHGRFKGEVKVEDGALVINGHKIVVHSERNPGDINWDESGVEYLVESTGVFTTIDKASEHFKKSPSLKKVIISAPSADAPMHVVGVNLDAYDPKGPKVISNASCTTNCLAPLAKVIHDEFGIVEGLMTTVHATTATQKTVDGPSAKDWRGGRGAAANIIPSSTGAAKAVGKVIPSLNGKLTGLAFRVPTSDVSVVDLVARLEKPASYDDIKGVLKKASEGEYKGIIGYTEDDVVSTDFVGDEHSSIFDAKAGISLNKNFVKLVSWYDNEWGYSRRVVDLIAYTIPVEDPPSEHSDEGIAARIHKRGARKRKSISKQTEISVKRHKSTENTDPGPPPTSADDPIRKSCLEILVKLLTPIFSERLPGELEPISQAVVAEQFATELESCIFEIYGDPTDFDGKIPGNKYKERVRMLNFNLGKKDRKELRQSIRVGRISPDELSRMSSIDLANSQAQQEAHKLAEEAMNHSILQARTAPLRKITHKGEQVIEQSQEEENWRMQEEEAARERERELQRSRSNTVGSVTDGDKPRIRPHSDAFTGGTGAEVVSTQPIQPPEKAFDPASAVFNVDFDGDGPTLHQHGPPTPPGLSGEPITSTQNLLSDGLQMASPTSTAVSPLAQNFSLDGIFGSSEPVASMWNDIRESEGSVSPRSHMGDDTAASPDDADFDAFITVDEDEVPRITTLQEVPISPIVAEVPASEISPLLADIRTIWLGHVGMPSMKDPSRMIQFQSEFKQVAGAPFHDIEANRKSLFPISLFEIIGRVPTSQAVNYLVSMRLNPTKELFACVLIPNDDDRPAYLELHKILIGKDRYGLVFPWGQDPPLSAPGKELYIAPLLPEHPIPEYLQLLDNVTIPAKRDGPIFCGIFVLSKGRVTTLDPKDIPHPTPSAPVPSVPPPALLPPSSVGRSSSLSEIPPVLPNVTSTLANLSENSLATLSKDLANLTPGQLELVRSLLIRPAPVAAPPVQSLAPIPPPPSATTPQPVPARRPPHTPHSVPGASGASQPPGAPPGRSPTHTSGPLRWDRPRTYPEHGWEPGPGPARYGRDEYNRNDFGRGDFRRDDFRRDDFRRDDFGRDDFVRDDFDRSELPREDFRRDEFRRDDFRREDFMREDFGRESPRDDWSPYGRHDPRDDRPIYRGRGGPPRYRGRGRGGPSARW</sequence>
<feature type="compositionally biased region" description="Basic and acidic residues" evidence="11">
    <location>
        <begin position="1070"/>
        <end position="1082"/>
    </location>
</feature>
<dbReference type="GO" id="GO:0050661">
    <property type="term" value="F:NADP binding"/>
    <property type="evidence" value="ECO:0007669"/>
    <property type="project" value="InterPro"/>
</dbReference>
<evidence type="ECO:0000256" key="7">
    <source>
        <dbReference type="ARBA" id="ARBA00023002"/>
    </source>
</evidence>
<feature type="region of interest" description="Disordered" evidence="11">
    <location>
        <begin position="353"/>
        <end position="392"/>
    </location>
</feature>
<accession>A0A0K6GIX9</accession>
<dbReference type="InterPro" id="IPR020830">
    <property type="entry name" value="GlycerAld_3-P_DH_AS"/>
</dbReference>
<proteinExistence type="inferred from homology"/>
<feature type="region of interest" description="Disordered" evidence="11">
    <location>
        <begin position="1162"/>
        <end position="1206"/>
    </location>
</feature>
<dbReference type="SMART" id="SM00846">
    <property type="entry name" value="Gp_dh_N"/>
    <property type="match status" value="1"/>
</dbReference>
<dbReference type="CDD" id="cd05214">
    <property type="entry name" value="GAPDH_I_N"/>
    <property type="match status" value="1"/>
</dbReference>
<dbReference type="SUPFAM" id="SSF55347">
    <property type="entry name" value="Glyceraldehyde-3-phosphate dehydrogenase-like, C-terminal domain"/>
    <property type="match status" value="1"/>
</dbReference>
<gene>
    <name evidence="13" type="primary">gpd3</name>
    <name evidence="13" type="ORF">RSOLAG22IIIB_07022</name>
</gene>
<dbReference type="AlphaFoldDB" id="A0A0K6GIX9"/>
<dbReference type="UniPathway" id="UPA00109">
    <property type="reaction ID" value="UER00184"/>
</dbReference>
<dbReference type="Pfam" id="PF07500">
    <property type="entry name" value="TFIIS_M"/>
    <property type="match status" value="1"/>
</dbReference>
<evidence type="ECO:0000259" key="12">
    <source>
        <dbReference type="PROSITE" id="PS51321"/>
    </source>
</evidence>
<dbReference type="InterPro" id="IPR003618">
    <property type="entry name" value="TFIIS_cen_dom"/>
</dbReference>
<evidence type="ECO:0000256" key="9">
    <source>
        <dbReference type="ARBA" id="ARBA00023152"/>
    </source>
</evidence>
<evidence type="ECO:0000256" key="10">
    <source>
        <dbReference type="RuleBase" id="RU000397"/>
    </source>
</evidence>
<dbReference type="Proteomes" id="UP000044841">
    <property type="component" value="Unassembled WGS sequence"/>
</dbReference>
<dbReference type="Gene3D" id="1.10.472.30">
    <property type="entry name" value="Transcription elongation factor S-II, central domain"/>
    <property type="match status" value="1"/>
</dbReference>
<feature type="compositionally biased region" description="Basic residues" evidence="11">
    <location>
        <begin position="353"/>
        <end position="363"/>
    </location>
</feature>
<dbReference type="GO" id="GO:0006006">
    <property type="term" value="P:glucose metabolic process"/>
    <property type="evidence" value="ECO:0007669"/>
    <property type="project" value="InterPro"/>
</dbReference>